<evidence type="ECO:0000313" key="3">
    <source>
        <dbReference type="Proteomes" id="UP001530400"/>
    </source>
</evidence>
<feature type="compositionally biased region" description="Low complexity" evidence="1">
    <location>
        <begin position="52"/>
        <end position="61"/>
    </location>
</feature>
<protein>
    <submittedName>
        <fullName evidence="2">Uncharacterized protein</fullName>
    </submittedName>
</protein>
<evidence type="ECO:0000256" key="1">
    <source>
        <dbReference type="SAM" id="MobiDB-lite"/>
    </source>
</evidence>
<name>A0ABD3P1I5_9STRA</name>
<dbReference type="Proteomes" id="UP001530400">
    <property type="component" value="Unassembled WGS sequence"/>
</dbReference>
<feature type="compositionally biased region" description="Polar residues" evidence="1">
    <location>
        <begin position="28"/>
        <end position="45"/>
    </location>
</feature>
<accession>A0ABD3P1I5</accession>
<evidence type="ECO:0000313" key="2">
    <source>
        <dbReference type="EMBL" id="KAL3781613.1"/>
    </source>
</evidence>
<keyword evidence="3" id="KW-1185">Reference proteome</keyword>
<comment type="caution">
    <text evidence="2">The sequence shown here is derived from an EMBL/GenBank/DDBJ whole genome shotgun (WGS) entry which is preliminary data.</text>
</comment>
<feature type="region of interest" description="Disordered" evidence="1">
    <location>
        <begin position="1"/>
        <end position="89"/>
    </location>
</feature>
<proteinExistence type="predicted"/>
<dbReference type="EMBL" id="JALLPJ020000837">
    <property type="protein sequence ID" value="KAL3781613.1"/>
    <property type="molecule type" value="Genomic_DNA"/>
</dbReference>
<sequence length="349" mass="37644">MMESAHSSMPQTEDFDDPFAPLDGAASPLSNSAAAEVPSSASTDNAVEEDPWAVLAAAAGEEAPKPEQSQTTSEPTPAAEIQQEEHVVSTSFAQGETFSMPQTQSPYQSGPNPIEGISLLGSQLQSQVGALSRTLSTKLQQVDAKHEITRKVSDARNNVNERYQISEKVHQFHTNVVKPAGDNIVEKVIPSVQQGWGALSSNVRKSVANLNQENGAGAGVDSVDGERALDPEKGTADIRQTWASISSKLNSTAAVLGEKAEVWKEGHMQWREEHLKKMEQERAHGGNPALDVKETFAGGMNWVSQRFKKSQVVNNGESPVKEQSVVSTLMDMDKSDSDGIPSSFFRESM</sequence>
<reference evidence="2 3" key="1">
    <citation type="submission" date="2024-10" db="EMBL/GenBank/DDBJ databases">
        <title>Updated reference genomes for cyclostephanoid diatoms.</title>
        <authorList>
            <person name="Roberts W.R."/>
            <person name="Alverson A.J."/>
        </authorList>
    </citation>
    <scope>NUCLEOTIDE SEQUENCE [LARGE SCALE GENOMIC DNA]</scope>
    <source>
        <strain evidence="2 3">AJA010-31</strain>
    </source>
</reference>
<feature type="compositionally biased region" description="Polar residues" evidence="1">
    <location>
        <begin position="1"/>
        <end position="11"/>
    </location>
</feature>
<organism evidence="2 3">
    <name type="scientific">Cyclotella atomus</name>
    <dbReference type="NCBI Taxonomy" id="382360"/>
    <lineage>
        <taxon>Eukaryota</taxon>
        <taxon>Sar</taxon>
        <taxon>Stramenopiles</taxon>
        <taxon>Ochrophyta</taxon>
        <taxon>Bacillariophyta</taxon>
        <taxon>Coscinodiscophyceae</taxon>
        <taxon>Thalassiosirophycidae</taxon>
        <taxon>Stephanodiscales</taxon>
        <taxon>Stephanodiscaceae</taxon>
        <taxon>Cyclotella</taxon>
    </lineage>
</organism>
<dbReference type="AlphaFoldDB" id="A0ABD3P1I5"/>
<gene>
    <name evidence="2" type="ORF">ACHAWO_009607</name>
</gene>